<feature type="domain" description="Damage-control phosphatase ARMT1-like metal-binding" evidence="10">
    <location>
        <begin position="23"/>
        <end position="443"/>
    </location>
</feature>
<dbReference type="STRING" id="78410.A0A0N8H5M6"/>
<evidence type="ECO:0000256" key="4">
    <source>
        <dbReference type="ARBA" id="ARBA00009519"/>
    </source>
</evidence>
<organism evidence="11 12">
    <name type="scientific">Neonectria ditissima</name>
    <dbReference type="NCBI Taxonomy" id="78410"/>
    <lineage>
        <taxon>Eukaryota</taxon>
        <taxon>Fungi</taxon>
        <taxon>Dikarya</taxon>
        <taxon>Ascomycota</taxon>
        <taxon>Pezizomycotina</taxon>
        <taxon>Sordariomycetes</taxon>
        <taxon>Hypocreomycetidae</taxon>
        <taxon>Hypocreales</taxon>
        <taxon>Nectriaceae</taxon>
        <taxon>Neonectria</taxon>
    </lineage>
</organism>
<evidence type="ECO:0000256" key="9">
    <source>
        <dbReference type="SAM" id="MobiDB-lite"/>
    </source>
</evidence>
<dbReference type="PANTHER" id="PTHR12260">
    <property type="entry name" value="DAMAGE-CONTROL PHOSPHATASE ARMT1"/>
    <property type="match status" value="1"/>
</dbReference>
<feature type="region of interest" description="Disordered" evidence="9">
    <location>
        <begin position="443"/>
        <end position="462"/>
    </location>
</feature>
<dbReference type="InterPro" id="IPR039763">
    <property type="entry name" value="ARMT1"/>
</dbReference>
<sequence length="700" mass="78490">MEYDTKTPQSVTSDPKSFASDSVRKRWPVILTGAIDDVYRAVSRATDPEALAEGKRIVEQIGALKYEVEHDRKLTPIPDDGFSDEIKAYNKELEDLGTPNWFDVPWLFSECYMYRRISTFFALTKHWKNYDIFARQKLDTFRSSRPAVLELASKYRGLVEQLRADKDATHNPEAEKLLFAEMFEICLWGNATDLSLLTNLTYEDIQKLQGAEARKAAEKNILVNDLPRAYEILKKAQAEGKKERLVDIVLDNAGFELYVDLILAGYLLSSGLATQVVLRPKSIPWFVSDVLPSDFAALLSAIANPRGLYETPSDDEKLQDKTPEPLPKSAEQDLQFLFQEWAGFHAEGQLMLRPNRYWTAGGSFWRLPHENPALLDELKPAELVIFKGDLNYRKLTGDAWWDPTTPFSEALGPMGPSSGVNVLSLRTCKADVVVGLPAGKDEELRATEGGGGDSGSRRWAWHGNDDTRGRARVSICRDHVTVLTNVAADDAPATCPKCPKAGSLNWVIFIAFDDGVEWVFRSLTNILSGFYSDETASKIIVSEASTLMYLRAHTSVSVPEVYSYSDNVIGVPYILQSKAAGRCLGSYDWSQRSQRVPGYRIRHPPLPISDKDREKVMSQLGAIMSELSDHRFGKIGSVFKDESGTYFIGECLSPSLSWQERDSLELNRGPFHEERDYLTSLISAFTSHVKELPLSPEGLK</sequence>
<dbReference type="Gene3D" id="1.20.930.60">
    <property type="match status" value="1"/>
</dbReference>
<evidence type="ECO:0000256" key="2">
    <source>
        <dbReference type="ARBA" id="ARBA00001936"/>
    </source>
</evidence>
<evidence type="ECO:0000313" key="12">
    <source>
        <dbReference type="Proteomes" id="UP000050424"/>
    </source>
</evidence>
<proteinExistence type="inferred from homology"/>
<keyword evidence="6" id="KW-0378">Hydrolase</keyword>
<comment type="catalytic activity">
    <reaction evidence="1">
        <text>beta-D-fructose 1-phosphate + H2O = D-fructose + phosphate</text>
        <dbReference type="Rhea" id="RHEA:35603"/>
        <dbReference type="ChEBI" id="CHEBI:15377"/>
        <dbReference type="ChEBI" id="CHEBI:37721"/>
        <dbReference type="ChEBI" id="CHEBI:43474"/>
        <dbReference type="ChEBI" id="CHEBI:138881"/>
    </reaction>
</comment>
<evidence type="ECO:0000256" key="1">
    <source>
        <dbReference type="ARBA" id="ARBA00001326"/>
    </source>
</evidence>
<keyword evidence="11" id="KW-0489">Methyltransferase</keyword>
<dbReference type="InterPro" id="IPR036075">
    <property type="entry name" value="ARMT-1-like_metal-bd_sf"/>
</dbReference>
<comment type="similarity">
    <text evidence="4">Belongs to the damage-control phosphatase family. Sugar phosphate phosphatase III subfamily.</text>
</comment>
<dbReference type="GO" id="GO:0006974">
    <property type="term" value="P:DNA damage response"/>
    <property type="evidence" value="ECO:0007669"/>
    <property type="project" value="TreeGrafter"/>
</dbReference>
<name>A0A0N8H5M6_9HYPO</name>
<evidence type="ECO:0000256" key="3">
    <source>
        <dbReference type="ARBA" id="ARBA00001967"/>
    </source>
</evidence>
<evidence type="ECO:0000256" key="8">
    <source>
        <dbReference type="ARBA" id="ARBA00048809"/>
    </source>
</evidence>
<dbReference type="InterPro" id="IPR002791">
    <property type="entry name" value="ARMT1-like_metal-bd"/>
</dbReference>
<dbReference type="OrthoDB" id="541375at2759"/>
<dbReference type="GO" id="GO:0032259">
    <property type="term" value="P:methylation"/>
    <property type="evidence" value="ECO:0007669"/>
    <property type="project" value="UniProtKB-KW"/>
</dbReference>
<keyword evidence="12" id="KW-1185">Reference proteome</keyword>
<comment type="caution">
    <text evidence="11">The sequence shown here is derived from an EMBL/GenBank/DDBJ whole genome shotgun (WGS) entry which is preliminary data.</text>
</comment>
<reference evidence="11 12" key="1">
    <citation type="submission" date="2015-09" db="EMBL/GenBank/DDBJ databases">
        <title>Draft genome of a European isolate of the apple canker pathogen Neonectria ditissima.</title>
        <authorList>
            <person name="Gomez-Cortecero A."/>
            <person name="Harrison R.J."/>
            <person name="Armitage A.D."/>
        </authorList>
    </citation>
    <scope>NUCLEOTIDE SEQUENCE [LARGE SCALE GENOMIC DNA]</scope>
    <source>
        <strain evidence="11 12">R09/05</strain>
    </source>
</reference>
<protein>
    <submittedName>
        <fullName evidence="11">Protein-glutamate O-methyltransferase SPCC1393.13</fullName>
    </submittedName>
</protein>
<dbReference type="EMBL" id="LKCW01000197">
    <property type="protein sequence ID" value="KPM36596.1"/>
    <property type="molecule type" value="Genomic_DNA"/>
</dbReference>
<comment type="cofactor">
    <cofactor evidence="2">
        <name>Mn(2+)</name>
        <dbReference type="ChEBI" id="CHEBI:29035"/>
    </cofactor>
</comment>
<dbReference type="GO" id="GO:0016791">
    <property type="term" value="F:phosphatase activity"/>
    <property type="evidence" value="ECO:0007669"/>
    <property type="project" value="TreeGrafter"/>
</dbReference>
<gene>
    <name evidence="11" type="ORF">AK830_g9963</name>
</gene>
<evidence type="ECO:0000313" key="11">
    <source>
        <dbReference type="EMBL" id="KPM36596.1"/>
    </source>
</evidence>
<comment type="catalytic activity">
    <reaction evidence="8">
        <text>beta-D-fructose 6-phosphate = dihydroxyacetone + D-glyceraldehyde 3-phosphate</text>
        <dbReference type="Rhea" id="RHEA:28002"/>
        <dbReference type="ChEBI" id="CHEBI:16016"/>
        <dbReference type="ChEBI" id="CHEBI:57634"/>
        <dbReference type="ChEBI" id="CHEBI:59776"/>
    </reaction>
</comment>
<evidence type="ECO:0000256" key="5">
    <source>
        <dbReference type="ARBA" id="ARBA00022723"/>
    </source>
</evidence>
<dbReference type="Proteomes" id="UP000050424">
    <property type="component" value="Unassembled WGS sequence"/>
</dbReference>
<dbReference type="Pfam" id="PF01937">
    <property type="entry name" value="ARMT1-like_dom"/>
    <property type="match status" value="1"/>
</dbReference>
<keyword evidence="5" id="KW-0479">Metal-binding</keyword>
<dbReference type="AlphaFoldDB" id="A0A0N8H5M6"/>
<dbReference type="Gene3D" id="3.40.50.10880">
    <property type="entry name" value="Uncharacterised protein PF01937, DUF89, domain 3"/>
    <property type="match status" value="1"/>
</dbReference>
<evidence type="ECO:0000259" key="10">
    <source>
        <dbReference type="Pfam" id="PF01937"/>
    </source>
</evidence>
<dbReference type="PANTHER" id="PTHR12260:SF6">
    <property type="entry name" value="DAMAGE-CONTROL PHOSPHATASE ARMT1"/>
    <property type="match status" value="1"/>
</dbReference>
<dbReference type="SUPFAM" id="SSF111321">
    <property type="entry name" value="AF1104-like"/>
    <property type="match status" value="1"/>
</dbReference>
<evidence type="ECO:0000256" key="7">
    <source>
        <dbReference type="ARBA" id="ARBA00023211"/>
    </source>
</evidence>
<comment type="cofactor">
    <cofactor evidence="3">
        <name>Ni(2+)</name>
        <dbReference type="ChEBI" id="CHEBI:49786"/>
    </cofactor>
</comment>
<dbReference type="GO" id="GO:0046872">
    <property type="term" value="F:metal ion binding"/>
    <property type="evidence" value="ECO:0007669"/>
    <property type="project" value="UniProtKB-KW"/>
</dbReference>
<dbReference type="FunFam" id="1.20.930.60:FF:000002">
    <property type="entry name" value="Protein-glutamate O-methyltransferase C1393.13"/>
    <property type="match status" value="1"/>
</dbReference>
<keyword evidence="11" id="KW-0808">Transferase</keyword>
<keyword evidence="7" id="KW-0464">Manganese</keyword>
<evidence type="ECO:0000256" key="6">
    <source>
        <dbReference type="ARBA" id="ARBA00022801"/>
    </source>
</evidence>
<dbReference type="GO" id="GO:0005634">
    <property type="term" value="C:nucleus"/>
    <property type="evidence" value="ECO:0007669"/>
    <property type="project" value="TreeGrafter"/>
</dbReference>
<dbReference type="GO" id="GO:0008168">
    <property type="term" value="F:methyltransferase activity"/>
    <property type="evidence" value="ECO:0007669"/>
    <property type="project" value="UniProtKB-KW"/>
</dbReference>
<accession>A0A0N8H5M6</accession>